<dbReference type="PANTHER" id="PTHR43790">
    <property type="entry name" value="CARBOHYDRATE TRANSPORT ATP-BINDING PROTEIN MG119-RELATED"/>
    <property type="match status" value="1"/>
</dbReference>
<dbReference type="GO" id="GO:0005524">
    <property type="term" value="F:ATP binding"/>
    <property type="evidence" value="ECO:0007669"/>
    <property type="project" value="UniProtKB-KW"/>
</dbReference>
<evidence type="ECO:0000259" key="6">
    <source>
        <dbReference type="PROSITE" id="PS50893"/>
    </source>
</evidence>
<dbReference type="InterPro" id="IPR050107">
    <property type="entry name" value="ABC_carbohydrate_import_ATPase"/>
</dbReference>
<feature type="domain" description="ABC transporter" evidence="6">
    <location>
        <begin position="8"/>
        <end position="244"/>
    </location>
</feature>
<evidence type="ECO:0000256" key="2">
    <source>
        <dbReference type="ARBA" id="ARBA00022597"/>
    </source>
</evidence>
<dbReference type="EMBL" id="WMIF01000007">
    <property type="protein sequence ID" value="MTH34362.1"/>
    <property type="molecule type" value="Genomic_DNA"/>
</dbReference>
<proteinExistence type="predicted"/>
<gene>
    <name evidence="7" type="ORF">GL279_07090</name>
</gene>
<keyword evidence="3" id="KW-0677">Repeat</keyword>
<evidence type="ECO:0000313" key="8">
    <source>
        <dbReference type="Proteomes" id="UP000442533"/>
    </source>
</evidence>
<dbReference type="SMART" id="SM00382">
    <property type="entry name" value="AAA"/>
    <property type="match status" value="1"/>
</dbReference>
<keyword evidence="2" id="KW-0762">Sugar transport</keyword>
<dbReference type="Pfam" id="PF00005">
    <property type="entry name" value="ABC_tran"/>
    <property type="match status" value="2"/>
</dbReference>
<name>A0A844H0J0_9RHOB</name>
<evidence type="ECO:0000256" key="5">
    <source>
        <dbReference type="ARBA" id="ARBA00022840"/>
    </source>
</evidence>
<keyword evidence="1" id="KW-0813">Transport</keyword>
<dbReference type="GO" id="GO:0016887">
    <property type="term" value="F:ATP hydrolysis activity"/>
    <property type="evidence" value="ECO:0007669"/>
    <property type="project" value="InterPro"/>
</dbReference>
<dbReference type="PROSITE" id="PS00211">
    <property type="entry name" value="ABC_TRANSPORTER_1"/>
    <property type="match status" value="1"/>
</dbReference>
<dbReference type="InterPro" id="IPR003439">
    <property type="entry name" value="ABC_transporter-like_ATP-bd"/>
</dbReference>
<keyword evidence="4" id="KW-0547">Nucleotide-binding</keyword>
<dbReference type="AlphaFoldDB" id="A0A844H0J0"/>
<organism evidence="7 8">
    <name type="scientific">Paracoccus limosus</name>
    <dbReference type="NCBI Taxonomy" id="913252"/>
    <lineage>
        <taxon>Bacteria</taxon>
        <taxon>Pseudomonadati</taxon>
        <taxon>Pseudomonadota</taxon>
        <taxon>Alphaproteobacteria</taxon>
        <taxon>Rhodobacterales</taxon>
        <taxon>Paracoccaceae</taxon>
        <taxon>Paracoccus</taxon>
    </lineage>
</organism>
<dbReference type="InterPro" id="IPR027417">
    <property type="entry name" value="P-loop_NTPase"/>
</dbReference>
<dbReference type="Gene3D" id="3.40.50.300">
    <property type="entry name" value="P-loop containing nucleotide triphosphate hydrolases"/>
    <property type="match status" value="2"/>
</dbReference>
<dbReference type="InterPro" id="IPR017871">
    <property type="entry name" value="ABC_transporter-like_CS"/>
</dbReference>
<feature type="domain" description="ABC transporter" evidence="6">
    <location>
        <begin position="264"/>
        <end position="508"/>
    </location>
</feature>
<keyword evidence="5 7" id="KW-0067">ATP-binding</keyword>
<evidence type="ECO:0000256" key="4">
    <source>
        <dbReference type="ARBA" id="ARBA00022741"/>
    </source>
</evidence>
<dbReference type="PANTHER" id="PTHR43790:SF9">
    <property type="entry name" value="GALACTOFURANOSE TRANSPORTER ATP-BINDING PROTEIN YTFR"/>
    <property type="match status" value="1"/>
</dbReference>
<dbReference type="OrthoDB" id="9805029at2"/>
<dbReference type="Proteomes" id="UP000442533">
    <property type="component" value="Unassembled WGS sequence"/>
</dbReference>
<evidence type="ECO:0000256" key="3">
    <source>
        <dbReference type="ARBA" id="ARBA00022737"/>
    </source>
</evidence>
<reference evidence="7 8" key="1">
    <citation type="submission" date="2019-11" db="EMBL/GenBank/DDBJ databases">
        <authorList>
            <person name="Dong K."/>
        </authorList>
    </citation>
    <scope>NUCLEOTIDE SEQUENCE [LARGE SCALE GENOMIC DNA]</scope>
    <source>
        <strain evidence="7 8">JCM 17370</strain>
    </source>
</reference>
<dbReference type="RefSeq" id="WP_155063923.1">
    <property type="nucleotide sequence ID" value="NZ_WMIF01000007.1"/>
</dbReference>
<dbReference type="PROSITE" id="PS50893">
    <property type="entry name" value="ABC_TRANSPORTER_2"/>
    <property type="match status" value="2"/>
</dbReference>
<protein>
    <submittedName>
        <fullName evidence="7">ATP-binding cassette domain-containing protein</fullName>
    </submittedName>
</protein>
<dbReference type="CDD" id="cd03215">
    <property type="entry name" value="ABC_Carb_Monos_II"/>
    <property type="match status" value="1"/>
</dbReference>
<evidence type="ECO:0000313" key="7">
    <source>
        <dbReference type="EMBL" id="MTH34362.1"/>
    </source>
</evidence>
<keyword evidence="8" id="KW-1185">Reference proteome</keyword>
<comment type="caution">
    <text evidence="7">The sequence shown here is derived from an EMBL/GenBank/DDBJ whole genome shotgun (WGS) entry which is preliminary data.</text>
</comment>
<dbReference type="InterPro" id="IPR003593">
    <property type="entry name" value="AAA+_ATPase"/>
</dbReference>
<sequence>MESHAPLFRMEGVSKSYGGTRALERADLTLRAGSIHALLGENGAGKSTLIKVMTGVVAPDEGVMTLAGRAVSFASPAAANEAEVVCVFQELSLIPELSVADNIVVSNPPTRFGMIDRKAQRLLAEEALARAGASDIHPRALVRDLPLSRRQMVEIAKALARKPRILILDEATSALTASDVDKVFRMLKGLRDEGLGLLYISHRMNEIKELADDCTVFRGGRKIASYPAGSKSDAEVVQMMIGREVSSVYPAKHRPEVAPAPTPAAAPRLELRGLSWADRLHDISFDLHAGEIVGLGGLDGQGQNELLLSLFGVLRGVEGQILVDGKPVALSGPARARETFPGIALIPEDRKTEGLMLPMSVRDNLSFAALDLLSHGGVVDAPEESAAVQRMIELLAIKTSSPDVAVGALSGGNQQKVVIAKWLLRGPRIILLNDPTRGIDIGTKQEIYRLLRRLADEGAAILFYSTDYAELIGCCDRVEVVYDGRIRRELVGEEITEHNLIAAALNIVPAAEGDARGGH</sequence>
<evidence type="ECO:0000256" key="1">
    <source>
        <dbReference type="ARBA" id="ARBA00022448"/>
    </source>
</evidence>
<dbReference type="CDD" id="cd03216">
    <property type="entry name" value="ABC_Carb_Monos_I"/>
    <property type="match status" value="1"/>
</dbReference>
<accession>A0A844H0J0</accession>
<dbReference type="SUPFAM" id="SSF52540">
    <property type="entry name" value="P-loop containing nucleoside triphosphate hydrolases"/>
    <property type="match status" value="2"/>
</dbReference>